<protein>
    <submittedName>
        <fullName evidence="2">Carbon-nitrogen hydrolase family protein</fullName>
    </submittedName>
</protein>
<dbReference type="Gene3D" id="3.60.110.10">
    <property type="entry name" value="Carbon-nitrogen hydrolase"/>
    <property type="match status" value="1"/>
</dbReference>
<dbReference type="InterPro" id="IPR003010">
    <property type="entry name" value="C-N_Hydrolase"/>
</dbReference>
<name>A0ABY5DUK3_9ACTN</name>
<dbReference type="PROSITE" id="PS50263">
    <property type="entry name" value="CN_HYDROLASE"/>
    <property type="match status" value="1"/>
</dbReference>
<sequence>MSAASTNGAGDDRSVRVVAIQPALRIGEVEANLRRVSDLVGQAAREHAPDAIFLPEAITSPNAYDKRMRSVARPLLGAPLQTLRALAREHGCLVGGGFIAVRGTDTRGTYALCAPDGAIHLHDKDQPSFWENNYYSGGTDDGLMETSLGPIGCANGFEWGRVRTAKRLVGRARLLAGGMHFPSFPTWALTKPWFITRDEGFLEQYCRETPPRMARMLGVPAVHPSHVGPFTMQTPLVPGLSWPSRMLGETCICDADGVVLQRLGYDDGEGYVAADVVMAAPRPRDPIPDLFWNAPFPVSVHLVWYAGNAHGVVKYRAMKALGRHSWSPSTDLPAYTPAARAPAVEAPPWLVPARGAAPVGAAR</sequence>
<organism evidence="2 3">
    <name type="scientific">Paraconexibacter antarcticus</name>
    <dbReference type="NCBI Taxonomy" id="2949664"/>
    <lineage>
        <taxon>Bacteria</taxon>
        <taxon>Bacillati</taxon>
        <taxon>Actinomycetota</taxon>
        <taxon>Thermoleophilia</taxon>
        <taxon>Solirubrobacterales</taxon>
        <taxon>Paraconexibacteraceae</taxon>
        <taxon>Paraconexibacter</taxon>
    </lineage>
</organism>
<feature type="domain" description="CN hydrolase" evidence="1">
    <location>
        <begin position="15"/>
        <end position="278"/>
    </location>
</feature>
<dbReference type="Proteomes" id="UP001056035">
    <property type="component" value="Chromosome"/>
</dbReference>
<dbReference type="Pfam" id="PF00795">
    <property type="entry name" value="CN_hydrolase"/>
    <property type="match status" value="1"/>
</dbReference>
<proteinExistence type="predicted"/>
<evidence type="ECO:0000313" key="2">
    <source>
        <dbReference type="EMBL" id="UTI65688.1"/>
    </source>
</evidence>
<reference evidence="2 3" key="1">
    <citation type="submission" date="2022-06" db="EMBL/GenBank/DDBJ databases">
        <title>Paraconexibacter antarcticus.</title>
        <authorList>
            <person name="Kim C.S."/>
        </authorList>
    </citation>
    <scope>NUCLEOTIDE SEQUENCE [LARGE SCALE GENOMIC DNA]</scope>
    <source>
        <strain evidence="2 3">02-257</strain>
    </source>
</reference>
<dbReference type="RefSeq" id="WP_254572367.1">
    <property type="nucleotide sequence ID" value="NZ_CP098502.1"/>
</dbReference>
<evidence type="ECO:0000313" key="3">
    <source>
        <dbReference type="Proteomes" id="UP001056035"/>
    </source>
</evidence>
<dbReference type="EMBL" id="CP098502">
    <property type="protein sequence ID" value="UTI65688.1"/>
    <property type="molecule type" value="Genomic_DNA"/>
</dbReference>
<dbReference type="InterPro" id="IPR036526">
    <property type="entry name" value="C-N_Hydrolase_sf"/>
</dbReference>
<dbReference type="CDD" id="cd07197">
    <property type="entry name" value="nitrilase"/>
    <property type="match status" value="1"/>
</dbReference>
<evidence type="ECO:0000259" key="1">
    <source>
        <dbReference type="PROSITE" id="PS50263"/>
    </source>
</evidence>
<keyword evidence="3" id="KW-1185">Reference proteome</keyword>
<keyword evidence="2" id="KW-0378">Hydrolase</keyword>
<gene>
    <name evidence="2" type="ORF">NBH00_05615</name>
</gene>
<dbReference type="SUPFAM" id="SSF56317">
    <property type="entry name" value="Carbon-nitrogen hydrolase"/>
    <property type="match status" value="1"/>
</dbReference>
<accession>A0ABY5DUK3</accession>
<dbReference type="GO" id="GO:0016787">
    <property type="term" value="F:hydrolase activity"/>
    <property type="evidence" value="ECO:0007669"/>
    <property type="project" value="UniProtKB-KW"/>
</dbReference>